<accession>A0A9P6JAM3</accession>
<dbReference type="Proteomes" id="UP000738359">
    <property type="component" value="Unassembled WGS sequence"/>
</dbReference>
<organism evidence="2 3">
    <name type="scientific">Mortierella alpina</name>
    <name type="common">Oleaginous fungus</name>
    <name type="synonym">Mortierella renispora</name>
    <dbReference type="NCBI Taxonomy" id="64518"/>
    <lineage>
        <taxon>Eukaryota</taxon>
        <taxon>Fungi</taxon>
        <taxon>Fungi incertae sedis</taxon>
        <taxon>Mucoromycota</taxon>
        <taxon>Mortierellomycotina</taxon>
        <taxon>Mortierellomycetes</taxon>
        <taxon>Mortierellales</taxon>
        <taxon>Mortierellaceae</taxon>
        <taxon>Mortierella</taxon>
    </lineage>
</organism>
<evidence type="ECO:0000256" key="1">
    <source>
        <dbReference type="SAM" id="MobiDB-lite"/>
    </source>
</evidence>
<keyword evidence="3" id="KW-1185">Reference proteome</keyword>
<reference evidence="2" key="1">
    <citation type="journal article" date="2020" name="Fungal Divers.">
        <title>Resolving the Mortierellaceae phylogeny through synthesis of multi-gene phylogenetics and phylogenomics.</title>
        <authorList>
            <person name="Vandepol N."/>
            <person name="Liber J."/>
            <person name="Desiro A."/>
            <person name="Na H."/>
            <person name="Kennedy M."/>
            <person name="Barry K."/>
            <person name="Grigoriev I.V."/>
            <person name="Miller A.N."/>
            <person name="O'Donnell K."/>
            <person name="Stajich J.E."/>
            <person name="Bonito G."/>
        </authorList>
    </citation>
    <scope>NUCLEOTIDE SEQUENCE</scope>
    <source>
        <strain evidence="2">CK1249</strain>
    </source>
</reference>
<gene>
    <name evidence="2" type="ORF">BGZ70_006885</name>
</gene>
<dbReference type="EMBL" id="JAAAHY010000400">
    <property type="protein sequence ID" value="KAF9964143.1"/>
    <property type="molecule type" value="Genomic_DNA"/>
</dbReference>
<feature type="compositionally biased region" description="Polar residues" evidence="1">
    <location>
        <begin position="44"/>
        <end position="79"/>
    </location>
</feature>
<evidence type="ECO:0000313" key="2">
    <source>
        <dbReference type="EMBL" id="KAF9964143.1"/>
    </source>
</evidence>
<dbReference type="AlphaFoldDB" id="A0A9P6JAM3"/>
<sequence>MSQDAHGPAQDQLQQPHSQDESDPEESFPPSYEEAISHIDEHSSATNLQHQTQLSDAPNRDSSSNVHTQAYNLNDEIQNSDSDDADDDDERAYQESSTDIQTSLVISARASLTITSSTTRTILCTDTDTGTDTDTNMDTDTGTDSVMVMVMVLDTTLSTSTFLQDYLGQTQSLLHPPLYLKALLLPHPQLMRQRPQIHRRLQECRTSNI</sequence>
<feature type="region of interest" description="Disordered" evidence="1">
    <location>
        <begin position="1"/>
        <end position="98"/>
    </location>
</feature>
<protein>
    <submittedName>
        <fullName evidence="2">Uncharacterized protein</fullName>
    </submittedName>
</protein>
<comment type="caution">
    <text evidence="2">The sequence shown here is derived from an EMBL/GenBank/DDBJ whole genome shotgun (WGS) entry which is preliminary data.</text>
</comment>
<feature type="compositionally biased region" description="Acidic residues" evidence="1">
    <location>
        <begin position="81"/>
        <end position="90"/>
    </location>
</feature>
<evidence type="ECO:0000313" key="3">
    <source>
        <dbReference type="Proteomes" id="UP000738359"/>
    </source>
</evidence>
<name>A0A9P6JAM3_MORAP</name>
<proteinExistence type="predicted"/>